<dbReference type="InterPro" id="IPR013096">
    <property type="entry name" value="Cupin_2"/>
</dbReference>
<dbReference type="EMBL" id="BAAAZN010000016">
    <property type="protein sequence ID" value="GAA3569581.1"/>
    <property type="molecule type" value="Genomic_DNA"/>
</dbReference>
<evidence type="ECO:0000313" key="3">
    <source>
        <dbReference type="Proteomes" id="UP001500689"/>
    </source>
</evidence>
<evidence type="ECO:0000313" key="2">
    <source>
        <dbReference type="EMBL" id="GAA3569581.1"/>
    </source>
</evidence>
<name>A0ABP6XRW1_9PSEU</name>
<evidence type="ECO:0000259" key="1">
    <source>
        <dbReference type="Pfam" id="PF07883"/>
    </source>
</evidence>
<feature type="domain" description="Cupin type-2" evidence="1">
    <location>
        <begin position="37"/>
        <end position="104"/>
    </location>
</feature>
<dbReference type="InterPro" id="IPR014710">
    <property type="entry name" value="RmlC-like_jellyroll"/>
</dbReference>
<organism evidence="2 3">
    <name type="scientific">Amycolatopsis ultiminotia</name>
    <dbReference type="NCBI Taxonomy" id="543629"/>
    <lineage>
        <taxon>Bacteria</taxon>
        <taxon>Bacillati</taxon>
        <taxon>Actinomycetota</taxon>
        <taxon>Actinomycetes</taxon>
        <taxon>Pseudonocardiales</taxon>
        <taxon>Pseudonocardiaceae</taxon>
        <taxon>Amycolatopsis</taxon>
    </lineage>
</organism>
<protein>
    <recommendedName>
        <fullName evidence="1">Cupin type-2 domain-containing protein</fullName>
    </recommendedName>
</protein>
<reference evidence="3" key="1">
    <citation type="journal article" date="2019" name="Int. J. Syst. Evol. Microbiol.">
        <title>The Global Catalogue of Microorganisms (GCM) 10K type strain sequencing project: providing services to taxonomists for standard genome sequencing and annotation.</title>
        <authorList>
            <consortium name="The Broad Institute Genomics Platform"/>
            <consortium name="The Broad Institute Genome Sequencing Center for Infectious Disease"/>
            <person name="Wu L."/>
            <person name="Ma J."/>
        </authorList>
    </citation>
    <scope>NUCLEOTIDE SEQUENCE [LARGE SCALE GENOMIC DNA]</scope>
    <source>
        <strain evidence="3">JCM 16898</strain>
    </source>
</reference>
<proteinExistence type="predicted"/>
<sequence>MYQLAVDNAVLSPENGIRIGRWTQYTGLGPRPFGAMWFEVPADGSSAEDVHPETELAIVVDGEATFTVDGQDTQVPTGSAVLLEPGERHTVHARGGAVKVLSIYWIPEPETQP</sequence>
<dbReference type="Proteomes" id="UP001500689">
    <property type="component" value="Unassembled WGS sequence"/>
</dbReference>
<dbReference type="SUPFAM" id="SSF51182">
    <property type="entry name" value="RmlC-like cupins"/>
    <property type="match status" value="1"/>
</dbReference>
<dbReference type="InterPro" id="IPR011051">
    <property type="entry name" value="RmlC_Cupin_sf"/>
</dbReference>
<dbReference type="Gene3D" id="2.60.120.10">
    <property type="entry name" value="Jelly Rolls"/>
    <property type="match status" value="1"/>
</dbReference>
<gene>
    <name evidence="2" type="ORF">GCM10022222_62140</name>
</gene>
<accession>A0ABP6XRW1</accession>
<keyword evidence="3" id="KW-1185">Reference proteome</keyword>
<comment type="caution">
    <text evidence="2">The sequence shown here is derived from an EMBL/GenBank/DDBJ whole genome shotgun (WGS) entry which is preliminary data.</text>
</comment>
<dbReference type="Pfam" id="PF07883">
    <property type="entry name" value="Cupin_2"/>
    <property type="match status" value="1"/>
</dbReference>
<dbReference type="RefSeq" id="WP_344866207.1">
    <property type="nucleotide sequence ID" value="NZ_BAAAZN010000016.1"/>
</dbReference>